<evidence type="ECO:0000313" key="1">
    <source>
        <dbReference type="EMBL" id="CAK5014110.1"/>
    </source>
</evidence>
<keyword evidence="2" id="KW-1185">Reference proteome</keyword>
<comment type="caution">
    <text evidence="1">The sequence shown here is derived from an EMBL/GenBank/DDBJ whole genome shotgun (WGS) entry which is preliminary data.</text>
</comment>
<evidence type="ECO:0000313" key="2">
    <source>
        <dbReference type="Proteomes" id="UP001497535"/>
    </source>
</evidence>
<protein>
    <submittedName>
        <fullName evidence="1">Uncharacterized protein</fullName>
    </submittedName>
</protein>
<gene>
    <name evidence="1" type="ORF">MENTE1834_LOCUS2611</name>
</gene>
<sequence length="101" mass="11728">MANLKVPNFLTFRGQFQNEIKCTAPNCGFVDISYEPFLSVSLSVPLPRKYTVKFITQHPVRKITRFNFNSSYPFLTVKDIMEQIEQVVKISPVNVCLYLMF</sequence>
<dbReference type="EMBL" id="CAVMJV010000002">
    <property type="protein sequence ID" value="CAK5014110.1"/>
    <property type="molecule type" value="Genomic_DNA"/>
</dbReference>
<dbReference type="Proteomes" id="UP001497535">
    <property type="component" value="Unassembled WGS sequence"/>
</dbReference>
<accession>A0ACB0XRB4</accession>
<organism evidence="1 2">
    <name type="scientific">Meloidogyne enterolobii</name>
    <name type="common">Root-knot nematode worm</name>
    <name type="synonym">Meloidogyne mayaguensis</name>
    <dbReference type="NCBI Taxonomy" id="390850"/>
    <lineage>
        <taxon>Eukaryota</taxon>
        <taxon>Metazoa</taxon>
        <taxon>Ecdysozoa</taxon>
        <taxon>Nematoda</taxon>
        <taxon>Chromadorea</taxon>
        <taxon>Rhabditida</taxon>
        <taxon>Tylenchina</taxon>
        <taxon>Tylenchomorpha</taxon>
        <taxon>Tylenchoidea</taxon>
        <taxon>Meloidogynidae</taxon>
        <taxon>Meloidogyninae</taxon>
        <taxon>Meloidogyne</taxon>
    </lineage>
</organism>
<name>A0ACB0XRB4_MELEN</name>
<reference evidence="1" key="1">
    <citation type="submission" date="2023-11" db="EMBL/GenBank/DDBJ databases">
        <authorList>
            <person name="Poullet M."/>
        </authorList>
    </citation>
    <scope>NUCLEOTIDE SEQUENCE</scope>
    <source>
        <strain evidence="1">E1834</strain>
    </source>
</reference>
<proteinExistence type="predicted"/>